<evidence type="ECO:0000313" key="3">
    <source>
        <dbReference type="Proteomes" id="UP000235658"/>
    </source>
</evidence>
<keyword evidence="1" id="KW-0472">Membrane</keyword>
<feature type="transmembrane region" description="Helical" evidence="1">
    <location>
        <begin position="181"/>
        <end position="205"/>
    </location>
</feature>
<protein>
    <submittedName>
        <fullName evidence="2">ABC-2 transporter permease</fullName>
    </submittedName>
</protein>
<dbReference type="Proteomes" id="UP000235658">
    <property type="component" value="Unassembled WGS sequence"/>
</dbReference>
<accession>A0A2N6UHU9</accession>
<comment type="caution">
    <text evidence="2">The sequence shown here is derived from an EMBL/GenBank/DDBJ whole genome shotgun (WGS) entry which is preliminary data.</text>
</comment>
<evidence type="ECO:0000313" key="2">
    <source>
        <dbReference type="EMBL" id="PMC81114.1"/>
    </source>
</evidence>
<keyword evidence="1" id="KW-1133">Transmembrane helix</keyword>
<dbReference type="PANTHER" id="PTHR41309:SF2">
    <property type="entry name" value="MEMBRANE PROTEIN"/>
    <property type="match status" value="1"/>
</dbReference>
<proteinExistence type="predicted"/>
<feature type="transmembrane region" description="Helical" evidence="1">
    <location>
        <begin position="12"/>
        <end position="31"/>
    </location>
</feature>
<gene>
    <name evidence="2" type="ORF">CJ192_06265</name>
</gene>
<reference evidence="2 3" key="1">
    <citation type="submission" date="2017-09" db="EMBL/GenBank/DDBJ databases">
        <title>Bacterial strain isolated from the female urinary microbiota.</title>
        <authorList>
            <person name="Thomas-White K."/>
            <person name="Kumar N."/>
            <person name="Forster S."/>
            <person name="Putonti C."/>
            <person name="Lawley T."/>
            <person name="Wolfe A.J."/>
        </authorList>
    </citation>
    <scope>NUCLEOTIDE SEQUENCE [LARGE SCALE GENOMIC DNA]</scope>
    <source>
        <strain evidence="2 3">UMB0204</strain>
    </source>
</reference>
<dbReference type="InterPro" id="IPR025699">
    <property type="entry name" value="ABC2_memb-like"/>
</dbReference>
<dbReference type="Pfam" id="PF13346">
    <property type="entry name" value="ABC2_membrane_5"/>
    <property type="match status" value="1"/>
</dbReference>
<dbReference type="EMBL" id="PNHP01000004">
    <property type="protein sequence ID" value="PMC81114.1"/>
    <property type="molecule type" value="Genomic_DNA"/>
</dbReference>
<dbReference type="PANTHER" id="PTHR41309">
    <property type="entry name" value="MEMBRANE PROTEIN-RELATED"/>
    <property type="match status" value="1"/>
</dbReference>
<evidence type="ECO:0000256" key="1">
    <source>
        <dbReference type="SAM" id="Phobius"/>
    </source>
</evidence>
<feature type="transmembrane region" description="Helical" evidence="1">
    <location>
        <begin position="113"/>
        <end position="135"/>
    </location>
</feature>
<feature type="transmembrane region" description="Helical" evidence="1">
    <location>
        <begin position="142"/>
        <end position="161"/>
    </location>
</feature>
<sequence>MKALIYKDLISIKKALILQFVIIIGLGLYFYKENQLVLIPLFFILVPVILLGMVFGIDNQYSTNKYLVSSGISRKKIVISRYLIILFMAFFAIGLSFVVGFEKNPLTKDIPMLLILSSLFFVTSIVGVIELPLMYKFGAEKARLVFVILYFVVFAFFSTISSNKEWLLEYVNKGLSMDKTLLALLIFAITIIFHLLSIFSSIKIFENKDF</sequence>
<feature type="transmembrane region" description="Helical" evidence="1">
    <location>
        <begin position="37"/>
        <end position="57"/>
    </location>
</feature>
<dbReference type="RefSeq" id="WP_102198170.1">
    <property type="nucleotide sequence ID" value="NZ_PNHP01000004.1"/>
</dbReference>
<dbReference type="GeneID" id="84578784"/>
<name>A0A2N6UHU9_9FIRM</name>
<dbReference type="AlphaFoldDB" id="A0A2N6UHU9"/>
<feature type="transmembrane region" description="Helical" evidence="1">
    <location>
        <begin position="78"/>
        <end position="101"/>
    </location>
</feature>
<organism evidence="2 3">
    <name type="scientific">Anaerococcus hydrogenalis</name>
    <dbReference type="NCBI Taxonomy" id="33029"/>
    <lineage>
        <taxon>Bacteria</taxon>
        <taxon>Bacillati</taxon>
        <taxon>Bacillota</taxon>
        <taxon>Tissierellia</taxon>
        <taxon>Tissierellales</taxon>
        <taxon>Peptoniphilaceae</taxon>
        <taxon>Anaerococcus</taxon>
    </lineage>
</organism>
<keyword evidence="1" id="KW-0812">Transmembrane</keyword>